<evidence type="ECO:0000313" key="2">
    <source>
        <dbReference type="EMBL" id="TWT99602.1"/>
    </source>
</evidence>
<protein>
    <recommendedName>
        <fullName evidence="4">PEP-CTERM protein-sorting domain-containing protein</fullName>
    </recommendedName>
</protein>
<name>A0A5C6AHT3_9BACT</name>
<dbReference type="Proteomes" id="UP000317421">
    <property type="component" value="Unassembled WGS sequence"/>
</dbReference>
<evidence type="ECO:0000313" key="3">
    <source>
        <dbReference type="Proteomes" id="UP000317421"/>
    </source>
</evidence>
<accession>A0A5C6AHT3</accession>
<comment type="caution">
    <text evidence="2">The sequence shown here is derived from an EMBL/GenBank/DDBJ whole genome shotgun (WGS) entry which is preliminary data.</text>
</comment>
<keyword evidence="3" id="KW-1185">Reference proteome</keyword>
<evidence type="ECO:0000256" key="1">
    <source>
        <dbReference type="SAM" id="SignalP"/>
    </source>
</evidence>
<feature type="signal peptide" evidence="1">
    <location>
        <begin position="1"/>
        <end position="24"/>
    </location>
</feature>
<dbReference type="OrthoDB" id="269372at2"/>
<keyword evidence="1" id="KW-0732">Signal</keyword>
<gene>
    <name evidence="2" type="ORF">Pla108_05450</name>
</gene>
<evidence type="ECO:0008006" key="4">
    <source>
        <dbReference type="Google" id="ProtNLM"/>
    </source>
</evidence>
<proteinExistence type="predicted"/>
<sequence precursor="true">MRHRLTVSVLALLLTAAVPTAGWADPPDWLSHYRIVPRKSTLIESGGFTGWTQRYRVHGQFDFLQLWTPGVPGDPQQRVVEFDNANVYAPLGEMLPAFYDVDDLFNLEGLAGKLLPLGAPFDVYHFQGLGNTSAAASPLEQSTVNLYAALLGPWMYLYGETTPPPYSADYPVYQFQALAYQGRWADWNEDGVVDAADYTVMRDQQATLAASDFDETVAIDDWRSQYGEREPDVAAFQAAFSAARATAVAVPEPGCAVLVAIGIALLPARRGRTQTARHQGDLSPRREPGE</sequence>
<dbReference type="EMBL" id="SJPR01000001">
    <property type="protein sequence ID" value="TWT99602.1"/>
    <property type="molecule type" value="Genomic_DNA"/>
</dbReference>
<reference evidence="2 3" key="1">
    <citation type="submission" date="2019-02" db="EMBL/GenBank/DDBJ databases">
        <title>Deep-cultivation of Planctomycetes and their phenomic and genomic characterization uncovers novel biology.</title>
        <authorList>
            <person name="Wiegand S."/>
            <person name="Jogler M."/>
            <person name="Boedeker C."/>
            <person name="Pinto D."/>
            <person name="Vollmers J."/>
            <person name="Rivas-Marin E."/>
            <person name="Kohn T."/>
            <person name="Peeters S.H."/>
            <person name="Heuer A."/>
            <person name="Rast P."/>
            <person name="Oberbeckmann S."/>
            <person name="Bunk B."/>
            <person name="Jeske O."/>
            <person name="Meyerdierks A."/>
            <person name="Storesund J.E."/>
            <person name="Kallscheuer N."/>
            <person name="Luecker S."/>
            <person name="Lage O.M."/>
            <person name="Pohl T."/>
            <person name="Merkel B.J."/>
            <person name="Hornburger P."/>
            <person name="Mueller R.-W."/>
            <person name="Bruemmer F."/>
            <person name="Labrenz M."/>
            <person name="Spormann A.M."/>
            <person name="Op Den Camp H."/>
            <person name="Overmann J."/>
            <person name="Amann R."/>
            <person name="Jetten M.S.M."/>
            <person name="Mascher T."/>
            <person name="Medema M.H."/>
            <person name="Devos D.P."/>
            <person name="Kaster A.-K."/>
            <person name="Ovreas L."/>
            <person name="Rohde M."/>
            <person name="Galperin M.Y."/>
            <person name="Jogler C."/>
        </authorList>
    </citation>
    <scope>NUCLEOTIDE SEQUENCE [LARGE SCALE GENOMIC DNA]</scope>
    <source>
        <strain evidence="2 3">Pla108</strain>
    </source>
</reference>
<feature type="chain" id="PRO_5023014722" description="PEP-CTERM protein-sorting domain-containing protein" evidence="1">
    <location>
        <begin position="25"/>
        <end position="290"/>
    </location>
</feature>
<dbReference type="RefSeq" id="WP_146442592.1">
    <property type="nucleotide sequence ID" value="NZ_SJPR01000001.1"/>
</dbReference>
<organism evidence="2 3">
    <name type="scientific">Botrimarina colliarenosi</name>
    <dbReference type="NCBI Taxonomy" id="2528001"/>
    <lineage>
        <taxon>Bacteria</taxon>
        <taxon>Pseudomonadati</taxon>
        <taxon>Planctomycetota</taxon>
        <taxon>Planctomycetia</taxon>
        <taxon>Pirellulales</taxon>
        <taxon>Lacipirellulaceae</taxon>
        <taxon>Botrimarina</taxon>
    </lineage>
</organism>
<dbReference type="AlphaFoldDB" id="A0A5C6AHT3"/>